<reference evidence="3 4" key="1">
    <citation type="journal article" date="2003" name="Nature">
        <title>The genome sequence of the filamentous fungus Neurospora crassa.</title>
        <authorList>
            <person name="Galagan J.E."/>
            <person name="Calvo S.E."/>
            <person name="Borkovich K.A."/>
            <person name="Selker E.U."/>
            <person name="Read N.D."/>
            <person name="Jaffe D."/>
            <person name="FitzHugh W."/>
            <person name="Ma L.J."/>
            <person name="Smirnov S."/>
            <person name="Purcell S."/>
            <person name="Rehman B."/>
            <person name="Elkins T."/>
            <person name="Engels R."/>
            <person name="Wang S."/>
            <person name="Nielsen C.B."/>
            <person name="Butler J."/>
            <person name="Endrizzi M."/>
            <person name="Qui D."/>
            <person name="Ianakiev P."/>
            <person name="Bell-Pedersen D."/>
            <person name="Nelson M.A."/>
            <person name="Werner-Washburne M."/>
            <person name="Selitrennikoff C.P."/>
            <person name="Kinsey J.A."/>
            <person name="Braun E.L."/>
            <person name="Zelter A."/>
            <person name="Schulte U."/>
            <person name="Kothe G.O."/>
            <person name="Jedd G."/>
            <person name="Mewes W."/>
            <person name="Staben C."/>
            <person name="Marcotte E."/>
            <person name="Greenberg D."/>
            <person name="Roy A."/>
            <person name="Foley K."/>
            <person name="Naylor J."/>
            <person name="Stange-Thomann N."/>
            <person name="Barrett R."/>
            <person name="Gnerre S."/>
            <person name="Kamal M."/>
            <person name="Kamvysselis M."/>
            <person name="Mauceli E."/>
            <person name="Bielke C."/>
            <person name="Rudd S."/>
            <person name="Frishman D."/>
            <person name="Krystofova S."/>
            <person name="Rasmussen C."/>
            <person name="Metzenberg R.L."/>
            <person name="Perkins D.D."/>
            <person name="Kroken S."/>
            <person name="Cogoni C."/>
            <person name="Macino G."/>
            <person name="Catcheside D."/>
            <person name="Li W."/>
            <person name="Pratt R.J."/>
            <person name="Osmani S.A."/>
            <person name="DeSouza C.P."/>
            <person name="Glass L."/>
            <person name="Orbach M.J."/>
            <person name="Berglund J.A."/>
            <person name="Voelker R."/>
            <person name="Yarden O."/>
            <person name="Plamann M."/>
            <person name="Seiler S."/>
            <person name="Dunlap J."/>
            <person name="Radford A."/>
            <person name="Aramayo R."/>
            <person name="Natvig D.O."/>
            <person name="Alex L.A."/>
            <person name="Mannhaupt G."/>
            <person name="Ebbole D.J."/>
            <person name="Freitag M."/>
            <person name="Paulsen I."/>
            <person name="Sachs M.S."/>
            <person name="Lander E.S."/>
            <person name="Nusbaum C."/>
            <person name="Birren B."/>
        </authorList>
    </citation>
    <scope>NUCLEOTIDE SEQUENCE [LARGE SCALE GENOMIC DNA]</scope>
    <source>
        <strain evidence="4">ATCC 24698 / 74-OR23-1A / CBS 708.71 / DSM 1257 / FGSC 987</strain>
    </source>
</reference>
<dbReference type="InParanoid" id="Q1K6K8"/>
<dbReference type="AlphaFoldDB" id="Q1K6K8"/>
<dbReference type="OMA" id="AHATMIC"/>
<organism evidence="3 4">
    <name type="scientific">Neurospora crassa (strain ATCC 24698 / 74-OR23-1A / CBS 708.71 / DSM 1257 / FGSC 987)</name>
    <dbReference type="NCBI Taxonomy" id="367110"/>
    <lineage>
        <taxon>Eukaryota</taxon>
        <taxon>Fungi</taxon>
        <taxon>Dikarya</taxon>
        <taxon>Ascomycota</taxon>
        <taxon>Pezizomycotina</taxon>
        <taxon>Sordariomycetes</taxon>
        <taxon>Sordariomycetidae</taxon>
        <taxon>Sordariales</taxon>
        <taxon>Sordariaceae</taxon>
        <taxon>Neurospora</taxon>
    </lineage>
</organism>
<dbReference type="Proteomes" id="UP000001805">
    <property type="component" value="Chromosome 2, Linkage Group V"/>
</dbReference>
<gene>
    <name evidence="3" type="ORF">NCU08872</name>
</gene>
<dbReference type="EMBL" id="CM002240">
    <property type="protein sequence ID" value="EAA31429.1"/>
    <property type="molecule type" value="Genomic_DNA"/>
</dbReference>
<dbReference type="HOGENOM" id="CLU_601427_0_0_1"/>
<feature type="region of interest" description="Disordered" evidence="1">
    <location>
        <begin position="228"/>
        <end position="256"/>
    </location>
</feature>
<evidence type="ECO:0000313" key="3">
    <source>
        <dbReference type="EMBL" id="EAA31429.1"/>
    </source>
</evidence>
<keyword evidence="4" id="KW-1185">Reference proteome</keyword>
<protein>
    <submittedName>
        <fullName evidence="3">Uncharacterized protein</fullName>
    </submittedName>
</protein>
<dbReference type="KEGG" id="ncr:NCU08872"/>
<dbReference type="OrthoDB" id="4561462at2759"/>
<dbReference type="VEuPathDB" id="FungiDB:NCU08872"/>
<evidence type="ECO:0000313" key="4">
    <source>
        <dbReference type="Proteomes" id="UP000001805"/>
    </source>
</evidence>
<dbReference type="PaxDb" id="5141-EFNCRP00000008777"/>
<name>Q1K6K8_NEUCR</name>
<keyword evidence="2" id="KW-0732">Signal</keyword>
<evidence type="ECO:0000256" key="1">
    <source>
        <dbReference type="SAM" id="MobiDB-lite"/>
    </source>
</evidence>
<evidence type="ECO:0000256" key="2">
    <source>
        <dbReference type="SAM" id="SignalP"/>
    </source>
</evidence>
<feature type="signal peptide" evidence="2">
    <location>
        <begin position="1"/>
        <end position="20"/>
    </location>
</feature>
<proteinExistence type="predicted"/>
<feature type="chain" id="PRO_5004192520" evidence="2">
    <location>
        <begin position="21"/>
        <end position="455"/>
    </location>
</feature>
<sequence length="455" mass="48595">MRTTCIATVLLALAPTAIFGSPVPALKASVTTSDHHDLTGSKTTKLNHGVVNRDDQNPPTKNAPPGDLCINAHATMICTLGGEGNPNWNQNTKFPKPDDSYQCTGGPDNETCIFDDGRKVSCTGNQKTAAVQTNARDGDGPDFTCVTDVRGVCVCTGADVRCIIEKQGDATCSFNGSDGDASKLKVNTERLAAVLSTVAPKPQDDSDPFDANPNYSCSQISDWTWSCGSNGAGPGNPSGNSRHSGDENYDPGQGCNQPQGFFGGCDGKPDFHDKIEVNDVPKANVIGSDVTCVDLTDRNKLPYPSGLNDCSALQSDFLSPNNTLFIPDPDVNPPSTNPDDFVLSWSTDSKTCKHAAHNTCHLSICNYAIMAGTIVPVKIPKAVIRENMKMVLDKCVEQQQVGGYVYPESTHDVTLAMGTLDTTLSYGKRDVATNDGNPDEDCSVVESFYWYCKAR</sequence>
<dbReference type="GeneID" id="3876813"/>
<feature type="region of interest" description="Disordered" evidence="1">
    <location>
        <begin position="32"/>
        <end position="65"/>
    </location>
</feature>
<dbReference type="RefSeq" id="XP_960665.1">
    <property type="nucleotide sequence ID" value="XM_955572.1"/>
</dbReference>
<accession>Q1K6K8</accession>